<name>A0A326RTB2_9BACT</name>
<proteinExistence type="predicted"/>
<dbReference type="GO" id="GO:0015171">
    <property type="term" value="F:amino acid transmembrane transporter activity"/>
    <property type="evidence" value="ECO:0007669"/>
    <property type="project" value="TreeGrafter"/>
</dbReference>
<dbReference type="AlphaFoldDB" id="A0A326RTB2"/>
<comment type="caution">
    <text evidence="7">The sequence shown here is derived from an EMBL/GenBank/DDBJ whole genome shotgun (WGS) entry which is preliminary data.</text>
</comment>
<evidence type="ECO:0000256" key="2">
    <source>
        <dbReference type="ARBA" id="ARBA00022475"/>
    </source>
</evidence>
<dbReference type="EMBL" id="QKTX01000005">
    <property type="protein sequence ID" value="PZV83904.1"/>
    <property type="molecule type" value="Genomic_DNA"/>
</dbReference>
<feature type="transmembrane region" description="Helical" evidence="6">
    <location>
        <begin position="72"/>
        <end position="91"/>
    </location>
</feature>
<reference evidence="7 8" key="1">
    <citation type="submission" date="2018-06" db="EMBL/GenBank/DDBJ databases">
        <title>Genomic Encyclopedia of Archaeal and Bacterial Type Strains, Phase II (KMG-II): from individual species to whole genera.</title>
        <authorList>
            <person name="Goeker M."/>
        </authorList>
    </citation>
    <scope>NUCLEOTIDE SEQUENCE [LARGE SCALE GENOMIC DNA]</scope>
    <source>
        <strain evidence="7 8">T4</strain>
    </source>
</reference>
<feature type="transmembrane region" description="Helical" evidence="6">
    <location>
        <begin position="112"/>
        <end position="137"/>
    </location>
</feature>
<feature type="transmembrane region" description="Helical" evidence="6">
    <location>
        <begin position="40"/>
        <end position="60"/>
    </location>
</feature>
<keyword evidence="3 6" id="KW-0812">Transmembrane</keyword>
<keyword evidence="8" id="KW-1185">Reference proteome</keyword>
<dbReference type="Proteomes" id="UP000248917">
    <property type="component" value="Unassembled WGS sequence"/>
</dbReference>
<evidence type="ECO:0000256" key="1">
    <source>
        <dbReference type="ARBA" id="ARBA00004651"/>
    </source>
</evidence>
<evidence type="ECO:0000313" key="7">
    <source>
        <dbReference type="EMBL" id="PZV83904.1"/>
    </source>
</evidence>
<evidence type="ECO:0000313" key="8">
    <source>
        <dbReference type="Proteomes" id="UP000248917"/>
    </source>
</evidence>
<keyword evidence="2" id="KW-1003">Cell membrane</keyword>
<feature type="transmembrane region" description="Helical" evidence="6">
    <location>
        <begin position="149"/>
        <end position="169"/>
    </location>
</feature>
<organism evidence="7 8">
    <name type="scientific">Algoriphagus aquaeductus</name>
    <dbReference type="NCBI Taxonomy" id="475299"/>
    <lineage>
        <taxon>Bacteria</taxon>
        <taxon>Pseudomonadati</taxon>
        <taxon>Bacteroidota</taxon>
        <taxon>Cytophagia</taxon>
        <taxon>Cytophagales</taxon>
        <taxon>Cyclobacteriaceae</taxon>
        <taxon>Algoriphagus</taxon>
    </lineage>
</organism>
<dbReference type="Pfam" id="PF01810">
    <property type="entry name" value="LysE"/>
    <property type="match status" value="1"/>
</dbReference>
<evidence type="ECO:0000256" key="6">
    <source>
        <dbReference type="SAM" id="Phobius"/>
    </source>
</evidence>
<comment type="subcellular location">
    <subcellularLocation>
        <location evidence="1">Cell membrane</location>
        <topology evidence="1">Multi-pass membrane protein</topology>
    </subcellularLocation>
</comment>
<gene>
    <name evidence="7" type="ORF">CLV31_105130</name>
</gene>
<evidence type="ECO:0000256" key="5">
    <source>
        <dbReference type="ARBA" id="ARBA00023136"/>
    </source>
</evidence>
<dbReference type="PANTHER" id="PTHR30086">
    <property type="entry name" value="ARGININE EXPORTER PROTEIN ARGO"/>
    <property type="match status" value="1"/>
</dbReference>
<evidence type="ECO:0000256" key="4">
    <source>
        <dbReference type="ARBA" id="ARBA00022989"/>
    </source>
</evidence>
<dbReference type="OrthoDB" id="679767at2"/>
<sequence length="207" mass="23009">MIQALLEGISMGLLLSVIVGPVFFTLITNSMEYGFRYASMLAFGIFCSDTLYVILTYFGVSFLANSPYFQLILGYVGGLILLGFGISSLLKKRMIRPNSGGLPILKAKKRTAFAKGFSINGINPFVMLFWISIASLVSLKTDWKSFQVFNYYSGILLTVFVIDLGKAFIAKQLSHLVTPRLMGILNKLVGLIIIFFGLKMLWNTHFA</sequence>
<keyword evidence="5 6" id="KW-0472">Membrane</keyword>
<accession>A0A326RTB2</accession>
<dbReference type="GO" id="GO:0005886">
    <property type="term" value="C:plasma membrane"/>
    <property type="evidence" value="ECO:0007669"/>
    <property type="project" value="UniProtKB-SubCell"/>
</dbReference>
<feature type="transmembrane region" description="Helical" evidence="6">
    <location>
        <begin position="6"/>
        <end position="28"/>
    </location>
</feature>
<dbReference type="RefSeq" id="WP_111392513.1">
    <property type="nucleotide sequence ID" value="NZ_QKTX01000005.1"/>
</dbReference>
<keyword evidence="4 6" id="KW-1133">Transmembrane helix</keyword>
<protein>
    <submittedName>
        <fullName evidence="7">Threonine/homoserine/homoserine lactone efflux protein</fullName>
    </submittedName>
</protein>
<feature type="transmembrane region" description="Helical" evidence="6">
    <location>
        <begin position="181"/>
        <end position="202"/>
    </location>
</feature>
<dbReference type="InterPro" id="IPR001123">
    <property type="entry name" value="LeuE-type"/>
</dbReference>
<evidence type="ECO:0000256" key="3">
    <source>
        <dbReference type="ARBA" id="ARBA00022692"/>
    </source>
</evidence>
<dbReference type="PANTHER" id="PTHR30086:SF20">
    <property type="entry name" value="ARGININE EXPORTER PROTEIN ARGO-RELATED"/>
    <property type="match status" value="1"/>
</dbReference>